<feature type="compositionally biased region" description="Polar residues" evidence="1">
    <location>
        <begin position="256"/>
        <end position="281"/>
    </location>
</feature>
<proteinExistence type="predicted"/>
<feature type="compositionally biased region" description="Acidic residues" evidence="1">
    <location>
        <begin position="355"/>
        <end position="369"/>
    </location>
</feature>
<protein>
    <submittedName>
        <fullName evidence="2">CIC11C00000002550</fullName>
    </submittedName>
</protein>
<reference evidence="2 3" key="1">
    <citation type="submission" date="2016-10" db="EMBL/GenBank/DDBJ databases">
        <authorList>
            <person name="de Groot N.N."/>
        </authorList>
    </citation>
    <scope>NUCLEOTIDE SEQUENCE [LARGE SCALE GENOMIC DNA]</scope>
    <source>
        <strain evidence="2 3">CBS 141442</strain>
    </source>
</reference>
<dbReference type="AlphaFoldDB" id="A0A1L0BAN7"/>
<dbReference type="EMBL" id="LT635756">
    <property type="protein sequence ID" value="SGZ46646.1"/>
    <property type="molecule type" value="Genomic_DNA"/>
</dbReference>
<accession>A0A1L0BAN7</accession>
<gene>
    <name evidence="2" type="ORF">SAMEA4029010_CIC11G00000002550</name>
</gene>
<dbReference type="Proteomes" id="UP000182334">
    <property type="component" value="Chromosome I"/>
</dbReference>
<feature type="compositionally biased region" description="Polar residues" evidence="1">
    <location>
        <begin position="201"/>
        <end position="223"/>
    </location>
</feature>
<feature type="compositionally biased region" description="Polar residues" evidence="1">
    <location>
        <begin position="292"/>
        <end position="302"/>
    </location>
</feature>
<name>A0A1L0BAN7_9ASCO</name>
<organism evidence="2 3">
    <name type="scientific">Sungouiella intermedia</name>
    <dbReference type="NCBI Taxonomy" id="45354"/>
    <lineage>
        <taxon>Eukaryota</taxon>
        <taxon>Fungi</taxon>
        <taxon>Dikarya</taxon>
        <taxon>Ascomycota</taxon>
        <taxon>Saccharomycotina</taxon>
        <taxon>Pichiomycetes</taxon>
        <taxon>Metschnikowiaceae</taxon>
        <taxon>Sungouiella</taxon>
    </lineage>
</organism>
<keyword evidence="3" id="KW-1185">Reference proteome</keyword>
<feature type="region of interest" description="Disordered" evidence="1">
    <location>
        <begin position="60"/>
        <end position="80"/>
    </location>
</feature>
<feature type="region of interest" description="Disordered" evidence="1">
    <location>
        <begin position="344"/>
        <end position="376"/>
    </location>
</feature>
<evidence type="ECO:0000313" key="3">
    <source>
        <dbReference type="Proteomes" id="UP000182334"/>
    </source>
</evidence>
<feature type="compositionally biased region" description="Polar residues" evidence="1">
    <location>
        <begin position="308"/>
        <end position="317"/>
    </location>
</feature>
<sequence>MAHVPSTIFHDIVETSRLGQDRELMALLQHHTSNDSPLYNEVQSLIAGLNLQKFDSFPFANHEKDTPAGSGVPRKQLADNYPHDMKISTHEVPKLTKTQRRMSFDLMQMHNGTQRSPRVLLSKPPEAAITNVNIVTKVTDLESHGYTPLQTEKKNTLKDKFSSYHNRFKLVNRTKKDPPGQIAPATKNSASSGAFKRLQANAASDSSAETSQTHSVWNSNSPRRISLVGENLPPYIKKQLGHKNEGDGATNHPTEDQNVPKNQIHVNNLSDVAGLGSTSRSATHEHRGPEASSHSESVPIKNNDSEITDNSFGHTNNESAISEADKEYILPSLFNRFLDYGEHDSLESESHGSASEEDQEDEEDDEDDYLFNSHAF</sequence>
<evidence type="ECO:0000256" key="1">
    <source>
        <dbReference type="SAM" id="MobiDB-lite"/>
    </source>
</evidence>
<feature type="region of interest" description="Disordered" evidence="1">
    <location>
        <begin position="170"/>
        <end position="225"/>
    </location>
</feature>
<dbReference type="OrthoDB" id="4087010at2759"/>
<feature type="region of interest" description="Disordered" evidence="1">
    <location>
        <begin position="237"/>
        <end position="317"/>
    </location>
</feature>
<evidence type="ECO:0000313" key="2">
    <source>
        <dbReference type="EMBL" id="SGZ46646.1"/>
    </source>
</evidence>